<dbReference type="GO" id="GO:0061542">
    <property type="term" value="F:3-demethylubiquinol 3-O-methyltransferase activity"/>
    <property type="evidence" value="ECO:0007669"/>
    <property type="project" value="InterPro"/>
</dbReference>
<protein>
    <recommendedName>
        <fullName evidence="7">3-demethylubiquinol 3-O-methyltransferase</fullName>
    </recommendedName>
</protein>
<dbReference type="GO" id="GO:0010420">
    <property type="term" value="F:polyprenyldihydroxybenzoate methyltransferase activity"/>
    <property type="evidence" value="ECO:0007669"/>
    <property type="project" value="InterPro"/>
</dbReference>
<gene>
    <name evidence="5" type="ORF">LSINAPIS_LOCUS12786</name>
</gene>
<dbReference type="Proteomes" id="UP000324832">
    <property type="component" value="Unassembled WGS sequence"/>
</dbReference>
<evidence type="ECO:0000256" key="3">
    <source>
        <dbReference type="ARBA" id="ARBA00022688"/>
    </source>
</evidence>
<keyword evidence="6" id="KW-1185">Reference proteome</keyword>
<dbReference type="SUPFAM" id="SSF53335">
    <property type="entry name" value="S-adenosyl-L-methionine-dependent methyltransferases"/>
    <property type="match status" value="1"/>
</dbReference>
<evidence type="ECO:0000313" key="6">
    <source>
        <dbReference type="Proteomes" id="UP000324832"/>
    </source>
</evidence>
<keyword evidence="1" id="KW-0489">Methyltransferase</keyword>
<sequence length="385" mass="43042">MLSFRKVTCLLQKELGQLRSMGCSPASSSHRVLMTFLSKTNYSTSNNRATVDDKELERFNKLDWWNPNGACRGLHSFNELRVPFVRDVVAGDSMDKHSLDVFTDKKVLEVGCGAGIFAEGLAKAGVNITAIDPSPELIDIAQNHSDSNPDIANNKPKYYCTTIEDHSLQHPNHYDVVVSSEVIEHVLDQELFVKSCVNALKPGGRIVKMAPSKTLLAKLHLIILLEDILKILPKGLHEYDKFITPKELTAILERLLLTILSKTNYSTSTNRATVDDNELERFNKLDWWDPNSALRGLHTFNELRVPFVRDALTGGSMDKHSLDVFTDKKGIAKAGLNITGIDPCPELIDVARNHSDSNPDIANNKPTITHCNILIITTSWFRQRS</sequence>
<dbReference type="GO" id="GO:0005739">
    <property type="term" value="C:mitochondrion"/>
    <property type="evidence" value="ECO:0007669"/>
    <property type="project" value="TreeGrafter"/>
</dbReference>
<evidence type="ECO:0000256" key="1">
    <source>
        <dbReference type="ARBA" id="ARBA00022603"/>
    </source>
</evidence>
<keyword evidence="3" id="KW-0831">Ubiquinone biosynthesis</keyword>
<evidence type="ECO:0008006" key="7">
    <source>
        <dbReference type="Google" id="ProtNLM"/>
    </source>
</evidence>
<dbReference type="PANTHER" id="PTHR43464">
    <property type="entry name" value="METHYLTRANSFERASE"/>
    <property type="match status" value="1"/>
</dbReference>
<dbReference type="GO" id="GO:0032259">
    <property type="term" value="P:methylation"/>
    <property type="evidence" value="ECO:0007669"/>
    <property type="project" value="UniProtKB-KW"/>
</dbReference>
<dbReference type="InterPro" id="IPR010233">
    <property type="entry name" value="UbiG_MeTrfase"/>
</dbReference>
<proteinExistence type="predicted"/>
<dbReference type="AlphaFoldDB" id="A0A5E4QWN5"/>
<organism evidence="5 6">
    <name type="scientific">Leptidea sinapis</name>
    <dbReference type="NCBI Taxonomy" id="189913"/>
    <lineage>
        <taxon>Eukaryota</taxon>
        <taxon>Metazoa</taxon>
        <taxon>Ecdysozoa</taxon>
        <taxon>Arthropoda</taxon>
        <taxon>Hexapoda</taxon>
        <taxon>Insecta</taxon>
        <taxon>Pterygota</taxon>
        <taxon>Neoptera</taxon>
        <taxon>Endopterygota</taxon>
        <taxon>Lepidoptera</taxon>
        <taxon>Glossata</taxon>
        <taxon>Ditrysia</taxon>
        <taxon>Papilionoidea</taxon>
        <taxon>Pieridae</taxon>
        <taxon>Dismorphiinae</taxon>
        <taxon>Leptidea</taxon>
    </lineage>
</organism>
<dbReference type="NCBIfam" id="TIGR01983">
    <property type="entry name" value="UbiG"/>
    <property type="match status" value="1"/>
</dbReference>
<dbReference type="CDD" id="cd02440">
    <property type="entry name" value="AdoMet_MTases"/>
    <property type="match status" value="1"/>
</dbReference>
<dbReference type="InterPro" id="IPR029063">
    <property type="entry name" value="SAM-dependent_MTases_sf"/>
</dbReference>
<dbReference type="PANTHER" id="PTHR43464:SF19">
    <property type="entry name" value="UBIQUINONE BIOSYNTHESIS O-METHYLTRANSFERASE, MITOCHONDRIAL"/>
    <property type="match status" value="1"/>
</dbReference>
<reference evidence="5 6" key="1">
    <citation type="submission" date="2017-07" db="EMBL/GenBank/DDBJ databases">
        <authorList>
            <person name="Talla V."/>
            <person name="Backstrom N."/>
        </authorList>
    </citation>
    <scope>NUCLEOTIDE SEQUENCE [LARGE SCALE GENOMIC DNA]</scope>
</reference>
<accession>A0A5E4QWN5</accession>
<evidence type="ECO:0000256" key="2">
    <source>
        <dbReference type="ARBA" id="ARBA00022679"/>
    </source>
</evidence>
<keyword evidence="2" id="KW-0808">Transferase</keyword>
<dbReference type="EMBL" id="FZQP02006177">
    <property type="protein sequence ID" value="VVD02605.1"/>
    <property type="molecule type" value="Genomic_DNA"/>
</dbReference>
<dbReference type="Gene3D" id="3.40.50.150">
    <property type="entry name" value="Vaccinia Virus protein VP39"/>
    <property type="match status" value="2"/>
</dbReference>
<keyword evidence="4" id="KW-0949">S-adenosyl-L-methionine</keyword>
<evidence type="ECO:0000313" key="5">
    <source>
        <dbReference type="EMBL" id="VVD02605.1"/>
    </source>
</evidence>
<name>A0A5E4QWN5_9NEOP</name>
<evidence type="ECO:0000256" key="4">
    <source>
        <dbReference type="ARBA" id="ARBA00022691"/>
    </source>
</evidence>
<dbReference type="Pfam" id="PF13489">
    <property type="entry name" value="Methyltransf_23"/>
    <property type="match status" value="1"/>
</dbReference>